<feature type="chain" id="PRO_5031661197" description="Germination protease" evidence="4">
    <location>
        <begin position="8"/>
        <end position="324"/>
    </location>
</feature>
<feature type="propeptide" id="PRO_5031661198" evidence="4">
    <location>
        <begin position="1"/>
        <end position="7"/>
    </location>
</feature>
<dbReference type="EMBL" id="VULX01000007">
    <property type="protein sequence ID" value="MSR91118.1"/>
    <property type="molecule type" value="Genomic_DNA"/>
</dbReference>
<dbReference type="HAMAP" id="MF_00626">
    <property type="entry name" value="Germination_prot"/>
    <property type="match status" value="1"/>
</dbReference>
<accession>A0A7X2MXY4</accession>
<comment type="subunit">
    <text evidence="4">Homotetramer.</text>
</comment>
<dbReference type="Proteomes" id="UP000460287">
    <property type="component" value="Unassembled WGS sequence"/>
</dbReference>
<comment type="PTM">
    <text evidence="4">Autoproteolytically processed. The inactive tetrameric zymogen termed p46 autoprocesses to a smaller form termed p41, which is active only during spore germination.</text>
</comment>
<dbReference type="GO" id="GO:0009847">
    <property type="term" value="P:spore germination"/>
    <property type="evidence" value="ECO:0007669"/>
    <property type="project" value="UniProtKB-UniRule"/>
</dbReference>
<dbReference type="Gene3D" id="3.40.50.1450">
    <property type="entry name" value="HybD-like"/>
    <property type="match status" value="1"/>
</dbReference>
<keyword evidence="2 4" id="KW-0378">Hydrolase</keyword>
<keyword evidence="1 4" id="KW-0645">Protease</keyword>
<gene>
    <name evidence="4" type="primary">gpr</name>
    <name evidence="5" type="ORF">FYJ33_06765</name>
</gene>
<evidence type="ECO:0000313" key="5">
    <source>
        <dbReference type="EMBL" id="MSR91118.1"/>
    </source>
</evidence>
<evidence type="ECO:0000256" key="2">
    <source>
        <dbReference type="ARBA" id="ARBA00022801"/>
    </source>
</evidence>
<reference evidence="5 6" key="1">
    <citation type="submission" date="2019-08" db="EMBL/GenBank/DDBJ databases">
        <title>In-depth cultivation of the pig gut microbiome towards novel bacterial diversity and tailored functional studies.</title>
        <authorList>
            <person name="Wylensek D."/>
            <person name="Hitch T.C.A."/>
            <person name="Clavel T."/>
        </authorList>
    </citation>
    <scope>NUCLEOTIDE SEQUENCE [LARGE SCALE GENOMIC DNA]</scope>
    <source>
        <strain evidence="5 6">WCA-383-APC-5B</strain>
    </source>
</reference>
<dbReference type="AlphaFoldDB" id="A0A7X2MXY4"/>
<name>A0A7X2MXY4_9CLOT</name>
<dbReference type="SUPFAM" id="SSF53163">
    <property type="entry name" value="HybD-like"/>
    <property type="match status" value="1"/>
</dbReference>
<sequence length="324" mass="35421">MINVRTDLAVEAREIYKNIHKREADGVIFKEDEKDDIKITTVEVTTPEGAEKIGKSIGKYITVDIPEYTHYDGELMDDVSKVVADYLADLIEVKEDKTALVIGLGNRNITPDALGPKVVEQMMITRHLKKVMPDTIDDSVRSVCALSPGVLGITGIETVEIVKAVVDKIKPSLVICIDALAARNLERINKTIQIGSTGISPGAGVGNNREGINEQSLGVPVIAIGVPTVVYASTIVNDSIDNIIDGLMEQTKNNKAFFSMLKDIDKNEKSALIKSMISEKGKDMIVTPKEIDVIIESVSKIISMSINKALQPNLEMEDINKFMN</sequence>
<dbReference type="RefSeq" id="WP_154531000.1">
    <property type="nucleotide sequence ID" value="NZ_JAQXTV010000151.1"/>
</dbReference>
<comment type="caution">
    <text evidence="5">The sequence shown here is derived from an EMBL/GenBank/DDBJ whole genome shotgun (WGS) entry which is preliminary data.</text>
</comment>
<organism evidence="5 6">
    <name type="scientific">Inconstantimicrobium porci</name>
    <dbReference type="NCBI Taxonomy" id="2652291"/>
    <lineage>
        <taxon>Bacteria</taxon>
        <taxon>Bacillati</taxon>
        <taxon>Bacillota</taxon>
        <taxon>Clostridia</taxon>
        <taxon>Eubacteriales</taxon>
        <taxon>Clostridiaceae</taxon>
        <taxon>Inconstantimicrobium</taxon>
    </lineage>
</organism>
<dbReference type="Pfam" id="PF03418">
    <property type="entry name" value="Peptidase_A25"/>
    <property type="match status" value="1"/>
</dbReference>
<evidence type="ECO:0000313" key="6">
    <source>
        <dbReference type="Proteomes" id="UP000460287"/>
    </source>
</evidence>
<comment type="function">
    <text evidence="4">Initiates the rapid degradation of small, acid-soluble proteins during spore germination.</text>
</comment>
<comment type="similarity">
    <text evidence="4">Belongs to the peptidase A25 family.</text>
</comment>
<dbReference type="NCBIfam" id="TIGR01441">
    <property type="entry name" value="GPR"/>
    <property type="match status" value="1"/>
</dbReference>
<dbReference type="InterPro" id="IPR023430">
    <property type="entry name" value="Pept_HybD-like_dom_sf"/>
</dbReference>
<protein>
    <recommendedName>
        <fullName evidence="4">Germination protease</fullName>
        <ecNumber evidence="4">3.4.24.78</ecNumber>
    </recommendedName>
    <alternativeName>
        <fullName evidence="4">GPR endopeptidase</fullName>
    </alternativeName>
    <alternativeName>
        <fullName evidence="4">Germination proteinase</fullName>
    </alternativeName>
    <alternativeName>
        <fullName evidence="4">Spore protease</fullName>
    </alternativeName>
</protein>
<evidence type="ECO:0000256" key="3">
    <source>
        <dbReference type="ARBA" id="ARBA00023145"/>
    </source>
</evidence>
<evidence type="ECO:0000256" key="1">
    <source>
        <dbReference type="ARBA" id="ARBA00022670"/>
    </source>
</evidence>
<dbReference type="PIRSF" id="PIRSF019549">
    <property type="entry name" value="Peptidase_A25"/>
    <property type="match status" value="1"/>
</dbReference>
<dbReference type="InterPro" id="IPR005080">
    <property type="entry name" value="Peptidase_A25"/>
</dbReference>
<comment type="catalytic activity">
    <reaction evidence="4">
        <text>Endopeptidase action with P4 Glu or Asp, P1 preferably Glu &gt; Asp, P1' hydrophobic and P2' Ala.</text>
        <dbReference type="EC" id="3.4.24.78"/>
    </reaction>
</comment>
<keyword evidence="6" id="KW-1185">Reference proteome</keyword>
<evidence type="ECO:0000256" key="4">
    <source>
        <dbReference type="HAMAP-Rule" id="MF_00626"/>
    </source>
</evidence>
<proteinExistence type="inferred from homology"/>
<dbReference type="EC" id="3.4.24.78" evidence="4"/>
<dbReference type="GO" id="GO:0004222">
    <property type="term" value="F:metalloendopeptidase activity"/>
    <property type="evidence" value="ECO:0007669"/>
    <property type="project" value="UniProtKB-UniRule"/>
</dbReference>
<dbReference type="GO" id="GO:0006508">
    <property type="term" value="P:proteolysis"/>
    <property type="evidence" value="ECO:0007669"/>
    <property type="project" value="UniProtKB-UniRule"/>
</dbReference>
<keyword evidence="3 4" id="KW-0865">Zymogen</keyword>